<accession>A0A8X6V7Z1</accession>
<keyword evidence="2" id="KW-1185">Reference proteome</keyword>
<organism evidence="1 2">
    <name type="scientific">Trichonephila clavipes</name>
    <name type="common">Golden silk orbweaver</name>
    <name type="synonym">Nephila clavipes</name>
    <dbReference type="NCBI Taxonomy" id="2585209"/>
    <lineage>
        <taxon>Eukaryota</taxon>
        <taxon>Metazoa</taxon>
        <taxon>Ecdysozoa</taxon>
        <taxon>Arthropoda</taxon>
        <taxon>Chelicerata</taxon>
        <taxon>Arachnida</taxon>
        <taxon>Araneae</taxon>
        <taxon>Araneomorphae</taxon>
        <taxon>Entelegynae</taxon>
        <taxon>Araneoidea</taxon>
        <taxon>Nephilidae</taxon>
        <taxon>Trichonephila</taxon>
    </lineage>
</organism>
<name>A0A8X6V7Z1_TRICX</name>
<evidence type="ECO:0000313" key="2">
    <source>
        <dbReference type="Proteomes" id="UP000887159"/>
    </source>
</evidence>
<reference evidence="1" key="1">
    <citation type="submission" date="2020-08" db="EMBL/GenBank/DDBJ databases">
        <title>Multicomponent nature underlies the extraordinary mechanical properties of spider dragline silk.</title>
        <authorList>
            <person name="Kono N."/>
            <person name="Nakamura H."/>
            <person name="Mori M."/>
            <person name="Yoshida Y."/>
            <person name="Ohtoshi R."/>
            <person name="Malay A.D."/>
            <person name="Moran D.A.P."/>
            <person name="Tomita M."/>
            <person name="Numata K."/>
            <person name="Arakawa K."/>
        </authorList>
    </citation>
    <scope>NUCLEOTIDE SEQUENCE</scope>
</reference>
<proteinExistence type="predicted"/>
<dbReference type="Proteomes" id="UP000887159">
    <property type="component" value="Unassembled WGS sequence"/>
</dbReference>
<evidence type="ECO:0000313" key="1">
    <source>
        <dbReference type="EMBL" id="GFX98252.1"/>
    </source>
</evidence>
<dbReference type="AlphaFoldDB" id="A0A8X6V7Z1"/>
<sequence>MLSGVHERVVPIIGQLGCSGRISARPGWFHGWTSRGTGIVLLSETGEILGQPLCRLGSSDGSGLDWLGCSPIWTSNFR</sequence>
<comment type="caution">
    <text evidence="1">The sequence shown here is derived from an EMBL/GenBank/DDBJ whole genome shotgun (WGS) entry which is preliminary data.</text>
</comment>
<protein>
    <submittedName>
        <fullName evidence="1">Uncharacterized protein</fullName>
    </submittedName>
</protein>
<dbReference type="EMBL" id="BMAU01021201">
    <property type="protein sequence ID" value="GFX98252.1"/>
    <property type="molecule type" value="Genomic_DNA"/>
</dbReference>
<gene>
    <name evidence="1" type="ORF">TNCV_4908951</name>
</gene>